<dbReference type="Gene3D" id="1.25.10.10">
    <property type="entry name" value="Leucine-rich Repeat Variant"/>
    <property type="match status" value="1"/>
</dbReference>
<dbReference type="AlphaFoldDB" id="A0A9X1VHA7"/>
<proteinExistence type="predicted"/>
<reference evidence="1" key="1">
    <citation type="submission" date="2022-03" db="EMBL/GenBank/DDBJ databases">
        <title>Bacterial whole genome sequence for Hymenobacter sp. DH14.</title>
        <authorList>
            <person name="Le V."/>
        </authorList>
    </citation>
    <scope>NUCLEOTIDE SEQUENCE</scope>
    <source>
        <strain evidence="1">DH14</strain>
    </source>
</reference>
<dbReference type="RefSeq" id="WP_241937078.1">
    <property type="nucleotide sequence ID" value="NZ_JALBGC010000004.1"/>
</dbReference>
<sequence>MTTLDALAFLQAHQPLPDDDGLGQRPDLMQTYHEVLQHLREYPDPQCIPLLLRSFGGWNGFGLYQTVEDVLYQFNEQLVVAALLQELEPPNWLNPGTLYWHVDLCTTFSNARLFDPLVVLLNHPLADIRHAVVYALGLQEAKRVAPVLQRQLAVEDDEEVIKALREVLEEL</sequence>
<comment type="caution">
    <text evidence="1">The sequence shown here is derived from an EMBL/GenBank/DDBJ whole genome shotgun (WGS) entry which is preliminary data.</text>
</comment>
<evidence type="ECO:0000313" key="2">
    <source>
        <dbReference type="Proteomes" id="UP001139193"/>
    </source>
</evidence>
<keyword evidence="2" id="KW-1185">Reference proteome</keyword>
<evidence type="ECO:0000313" key="1">
    <source>
        <dbReference type="EMBL" id="MCI1188851.1"/>
    </source>
</evidence>
<name>A0A9X1VHA7_9BACT</name>
<dbReference type="SUPFAM" id="SSF48371">
    <property type="entry name" value="ARM repeat"/>
    <property type="match status" value="1"/>
</dbReference>
<organism evidence="1 2">
    <name type="scientific">Hymenobacter cyanobacteriorum</name>
    <dbReference type="NCBI Taxonomy" id="2926463"/>
    <lineage>
        <taxon>Bacteria</taxon>
        <taxon>Pseudomonadati</taxon>
        <taxon>Bacteroidota</taxon>
        <taxon>Cytophagia</taxon>
        <taxon>Cytophagales</taxon>
        <taxon>Hymenobacteraceae</taxon>
        <taxon>Hymenobacter</taxon>
    </lineage>
</organism>
<dbReference type="EMBL" id="JALBGC010000004">
    <property type="protein sequence ID" value="MCI1188851.1"/>
    <property type="molecule type" value="Genomic_DNA"/>
</dbReference>
<dbReference type="Proteomes" id="UP001139193">
    <property type="component" value="Unassembled WGS sequence"/>
</dbReference>
<protein>
    <submittedName>
        <fullName evidence="1">HEAT repeat domain-containing protein</fullName>
    </submittedName>
</protein>
<dbReference type="InterPro" id="IPR016024">
    <property type="entry name" value="ARM-type_fold"/>
</dbReference>
<gene>
    <name evidence="1" type="ORF">MON38_15615</name>
</gene>
<dbReference type="InterPro" id="IPR011989">
    <property type="entry name" value="ARM-like"/>
</dbReference>
<dbReference type="Pfam" id="PF13646">
    <property type="entry name" value="HEAT_2"/>
    <property type="match status" value="1"/>
</dbReference>
<accession>A0A9X1VHA7</accession>